<name>A0A1Z5HNW2_9FIRM</name>
<dbReference type="Proteomes" id="UP000197032">
    <property type="component" value="Unassembled WGS sequence"/>
</dbReference>
<evidence type="ECO:0000313" key="1">
    <source>
        <dbReference type="EMBL" id="GAW91229.1"/>
    </source>
</evidence>
<keyword evidence="2" id="KW-1185">Reference proteome</keyword>
<sequence>MRAVAALATEFNDLLSRVGQAPGVNRSAYRRGYSGGPKSAPFILEKICEVSNNLETRRLTAWP</sequence>
<dbReference type="AlphaFoldDB" id="A0A1Z5HNW2"/>
<accession>A0A1Z5HNW2</accession>
<reference evidence="2" key="1">
    <citation type="journal article" date="2017" name="Appl. Environ. Microbiol.">
        <title>Genomic analysis of Calderihabitans maritimus KKC1, a thermophilic hydrogenogenic carboxydotrophic bacterium isolated from marine sediment.</title>
        <authorList>
            <person name="Omae K."/>
            <person name="Yoneda Y."/>
            <person name="Fukuyama Y."/>
            <person name="Yoshida T."/>
            <person name="Sako Y."/>
        </authorList>
    </citation>
    <scope>NUCLEOTIDE SEQUENCE [LARGE SCALE GENOMIC DNA]</scope>
    <source>
        <strain evidence="2">KKC1</strain>
    </source>
</reference>
<protein>
    <submittedName>
        <fullName evidence="1">Uncharacterized protein</fullName>
    </submittedName>
</protein>
<proteinExistence type="predicted"/>
<gene>
    <name evidence="1" type="ORF">KKC1_03910</name>
</gene>
<comment type="caution">
    <text evidence="1">The sequence shown here is derived from an EMBL/GenBank/DDBJ whole genome shotgun (WGS) entry which is preliminary data.</text>
</comment>
<evidence type="ECO:0000313" key="2">
    <source>
        <dbReference type="Proteomes" id="UP000197032"/>
    </source>
</evidence>
<dbReference type="EMBL" id="BDGJ01000010">
    <property type="protein sequence ID" value="GAW91229.1"/>
    <property type="molecule type" value="Genomic_DNA"/>
</dbReference>
<organism evidence="1 2">
    <name type="scientific">Calderihabitans maritimus</name>
    <dbReference type="NCBI Taxonomy" id="1246530"/>
    <lineage>
        <taxon>Bacteria</taxon>
        <taxon>Bacillati</taxon>
        <taxon>Bacillota</taxon>
        <taxon>Clostridia</taxon>
        <taxon>Neomoorellales</taxon>
        <taxon>Calderihabitantaceae</taxon>
        <taxon>Calderihabitans</taxon>
    </lineage>
</organism>